<reference evidence="1 2" key="1">
    <citation type="journal article" date="2024" name="Plant Biotechnol. J.">
        <title>Dendrobium thyrsiflorum genome and its molecular insights into genes involved in important horticultural traits.</title>
        <authorList>
            <person name="Chen B."/>
            <person name="Wang J.Y."/>
            <person name="Zheng P.J."/>
            <person name="Li K.L."/>
            <person name="Liang Y.M."/>
            <person name="Chen X.F."/>
            <person name="Zhang C."/>
            <person name="Zhao X."/>
            <person name="He X."/>
            <person name="Zhang G.Q."/>
            <person name="Liu Z.J."/>
            <person name="Xu Q."/>
        </authorList>
    </citation>
    <scope>NUCLEOTIDE SEQUENCE [LARGE SCALE GENOMIC DNA]</scope>
    <source>
        <strain evidence="1">GZMU011</strain>
    </source>
</reference>
<dbReference type="Proteomes" id="UP001552299">
    <property type="component" value="Unassembled WGS sequence"/>
</dbReference>
<evidence type="ECO:0000313" key="1">
    <source>
        <dbReference type="EMBL" id="KAL0915426.1"/>
    </source>
</evidence>
<gene>
    <name evidence="1" type="ORF">M5K25_015842</name>
</gene>
<dbReference type="EMBL" id="JANQDX010000012">
    <property type="protein sequence ID" value="KAL0915426.1"/>
    <property type="molecule type" value="Genomic_DNA"/>
</dbReference>
<evidence type="ECO:0000313" key="2">
    <source>
        <dbReference type="Proteomes" id="UP001552299"/>
    </source>
</evidence>
<protein>
    <submittedName>
        <fullName evidence="1">Uncharacterized protein</fullName>
    </submittedName>
</protein>
<accession>A0ABD0UY91</accession>
<dbReference type="AlphaFoldDB" id="A0ABD0UY91"/>
<keyword evidence="2" id="KW-1185">Reference proteome</keyword>
<sequence length="88" mass="9786">MKSDGLSLEKASTGLWCVKKNRSSWYFVKSVQSQICIKSFLNTAQIPLQNCSQVSDEFADHSSLCFSAHWWPHHVGRNDHGGGSMAVS</sequence>
<proteinExistence type="predicted"/>
<organism evidence="1 2">
    <name type="scientific">Dendrobium thyrsiflorum</name>
    <name type="common">Pinecone-like raceme dendrobium</name>
    <name type="synonym">Orchid</name>
    <dbReference type="NCBI Taxonomy" id="117978"/>
    <lineage>
        <taxon>Eukaryota</taxon>
        <taxon>Viridiplantae</taxon>
        <taxon>Streptophyta</taxon>
        <taxon>Embryophyta</taxon>
        <taxon>Tracheophyta</taxon>
        <taxon>Spermatophyta</taxon>
        <taxon>Magnoliopsida</taxon>
        <taxon>Liliopsida</taxon>
        <taxon>Asparagales</taxon>
        <taxon>Orchidaceae</taxon>
        <taxon>Epidendroideae</taxon>
        <taxon>Malaxideae</taxon>
        <taxon>Dendrobiinae</taxon>
        <taxon>Dendrobium</taxon>
    </lineage>
</organism>
<comment type="caution">
    <text evidence="1">The sequence shown here is derived from an EMBL/GenBank/DDBJ whole genome shotgun (WGS) entry which is preliminary data.</text>
</comment>
<name>A0ABD0UY91_DENTH</name>